<dbReference type="EMBL" id="JBHSQV010000140">
    <property type="protein sequence ID" value="MFC5986872.1"/>
    <property type="molecule type" value="Genomic_DNA"/>
</dbReference>
<protein>
    <recommendedName>
        <fullName evidence="3">Photosynthesis system II assembly factor Ycf48/Hcf136-like domain-containing protein</fullName>
    </recommendedName>
</protein>
<dbReference type="RefSeq" id="WP_379894182.1">
    <property type="nucleotide sequence ID" value="NZ_CBCSCT010000066.1"/>
</dbReference>
<proteinExistence type="predicted"/>
<evidence type="ECO:0000313" key="2">
    <source>
        <dbReference type="Proteomes" id="UP001596250"/>
    </source>
</evidence>
<organism evidence="1 2">
    <name type="scientific">Marinicrinis lubricantis</name>
    <dbReference type="NCBI Taxonomy" id="2086470"/>
    <lineage>
        <taxon>Bacteria</taxon>
        <taxon>Bacillati</taxon>
        <taxon>Bacillota</taxon>
        <taxon>Bacilli</taxon>
        <taxon>Bacillales</taxon>
        <taxon>Paenibacillaceae</taxon>
    </lineage>
</organism>
<dbReference type="Proteomes" id="UP001596250">
    <property type="component" value="Unassembled WGS sequence"/>
</dbReference>
<sequence length="657" mass="73810">MNFKKTIVSIVTCILFVTFNTTLNFEVSASVEKNWEWTIQQGMDSSDLNAIIEVNGVKLAVGNDSTIFRSTEAGKWNNVQISYQSHLIDAATNNKNAVIIGSNGFISTTVDGLKWSVMKDIKLKGDLYVEQYDQDFKGTEKARDRLTLDQVEWMDISWDGQQYIAVGIWPYHYQYYFAASSSNGLEWEFHALVPPEKLLLSSLHSDMKIVKFQNRWLALHTNGMFISNDFKTWEFKNIQLGGSIQEVATNGECIVAVGWDGRAGTGFPIGGVIYVSSNGVDWKRISNQLTKGSLNSVIWDGERFITVGQHGTILQSEDGLNWTSKTKNPAKIQNTVFFQVHYIGLTGNMNAINLLNGQYFAVGDVGTIRSTQGLDQEWNLEKAGTYNDLYGVKFNANTYAILGEGVFASSSDGVHWENVDSDKINQESKFYQLTSSGGMFVTSGYQIDYQVTTTPVYLYANRKLTELSQRFQEDILDAITINREIRLFGRKNVYLSKDGGENWETLKGFQAIPVATNGKMWIGYRNFDYYISKDGLNWSKSKMVVDGINTFDNVKKAVWNGSSFTAIYGDSLIESYNGIDWKTVVQEKYQYLHSLAVNSKGVIVAVGQNGSIHMNADRKTWVKIKSPTLKELRDVTWDGEKFIAVGNEGVIIVGRSK</sequence>
<name>A0ABW1IP40_9BACL</name>
<dbReference type="SUPFAM" id="SSF50939">
    <property type="entry name" value="Sialidases"/>
    <property type="match status" value="2"/>
</dbReference>
<evidence type="ECO:0008006" key="3">
    <source>
        <dbReference type="Google" id="ProtNLM"/>
    </source>
</evidence>
<keyword evidence="2" id="KW-1185">Reference proteome</keyword>
<reference evidence="2" key="1">
    <citation type="journal article" date="2019" name="Int. J. Syst. Evol. Microbiol.">
        <title>The Global Catalogue of Microorganisms (GCM) 10K type strain sequencing project: providing services to taxonomists for standard genome sequencing and annotation.</title>
        <authorList>
            <consortium name="The Broad Institute Genomics Platform"/>
            <consortium name="The Broad Institute Genome Sequencing Center for Infectious Disease"/>
            <person name="Wu L."/>
            <person name="Ma J."/>
        </authorList>
    </citation>
    <scope>NUCLEOTIDE SEQUENCE [LARGE SCALE GENOMIC DNA]</scope>
    <source>
        <strain evidence="2">CCM 8749</strain>
    </source>
</reference>
<comment type="caution">
    <text evidence="1">The sequence shown here is derived from an EMBL/GenBank/DDBJ whole genome shotgun (WGS) entry which is preliminary data.</text>
</comment>
<gene>
    <name evidence="1" type="ORF">ACFPXP_10630</name>
</gene>
<dbReference type="InterPro" id="IPR036278">
    <property type="entry name" value="Sialidase_sf"/>
</dbReference>
<evidence type="ECO:0000313" key="1">
    <source>
        <dbReference type="EMBL" id="MFC5986872.1"/>
    </source>
</evidence>
<accession>A0ABW1IP40</accession>